<dbReference type="InterPro" id="IPR005467">
    <property type="entry name" value="His_kinase_dom"/>
</dbReference>
<dbReference type="SUPFAM" id="SSF47384">
    <property type="entry name" value="Homodimeric domain of signal transducing histidine kinase"/>
    <property type="match status" value="1"/>
</dbReference>
<dbReference type="GO" id="GO:0000155">
    <property type="term" value="F:phosphorelay sensor kinase activity"/>
    <property type="evidence" value="ECO:0007669"/>
    <property type="project" value="InterPro"/>
</dbReference>
<keyword evidence="5" id="KW-0408">Iron</keyword>
<dbReference type="InterPro" id="IPR036396">
    <property type="entry name" value="Cyt_P450_sf"/>
</dbReference>
<dbReference type="Gene3D" id="3.30.565.10">
    <property type="entry name" value="Histidine kinase-like ATPase, C-terminal domain"/>
    <property type="match status" value="1"/>
</dbReference>
<keyword evidence="3" id="KW-0479">Metal-binding</keyword>
<evidence type="ECO:0000256" key="8">
    <source>
        <dbReference type="SAM" id="Phobius"/>
    </source>
</evidence>
<accession>A0A4S9TZZ2</accession>
<evidence type="ECO:0000256" key="1">
    <source>
        <dbReference type="ARBA" id="ARBA00022553"/>
    </source>
</evidence>
<evidence type="ECO:0000256" key="7">
    <source>
        <dbReference type="SAM" id="MobiDB-lite"/>
    </source>
</evidence>
<feature type="compositionally biased region" description="Low complexity" evidence="7">
    <location>
        <begin position="928"/>
        <end position="946"/>
    </location>
</feature>
<reference evidence="11 12" key="1">
    <citation type="submission" date="2018-10" db="EMBL/GenBank/DDBJ databases">
        <title>Fifty Aureobasidium pullulans genomes reveal a recombining polyextremotolerant generalist.</title>
        <authorList>
            <person name="Gostincar C."/>
            <person name="Turk M."/>
            <person name="Zajc J."/>
            <person name="Gunde-Cimerman N."/>
        </authorList>
    </citation>
    <scope>NUCLEOTIDE SEQUENCE [LARGE SCALE GENOMIC DNA]</scope>
    <source>
        <strain evidence="11 12">EXF-3863</strain>
    </source>
</reference>
<comment type="caution">
    <text evidence="11">The sequence shown here is derived from an EMBL/GenBank/DDBJ whole genome shotgun (WGS) entry which is preliminary data.</text>
</comment>
<dbReference type="InterPro" id="IPR029016">
    <property type="entry name" value="GAF-like_dom_sf"/>
</dbReference>
<keyword evidence="8" id="KW-1133">Transmembrane helix</keyword>
<evidence type="ECO:0000313" key="11">
    <source>
        <dbReference type="EMBL" id="THZ30376.1"/>
    </source>
</evidence>
<dbReference type="Pfam" id="PF00072">
    <property type="entry name" value="Response_reg"/>
    <property type="match status" value="1"/>
</dbReference>
<dbReference type="InterPro" id="IPR003018">
    <property type="entry name" value="GAF"/>
</dbReference>
<protein>
    <recommendedName>
        <fullName evidence="13">Histidine kinase HHK15p</fullName>
    </recommendedName>
</protein>
<dbReference type="Pfam" id="PF00512">
    <property type="entry name" value="HisKA"/>
    <property type="match status" value="1"/>
</dbReference>
<dbReference type="SUPFAM" id="SSF52172">
    <property type="entry name" value="CheY-like"/>
    <property type="match status" value="1"/>
</dbReference>
<evidence type="ECO:0000256" key="5">
    <source>
        <dbReference type="ARBA" id="ARBA00023004"/>
    </source>
</evidence>
<gene>
    <name evidence="11" type="ORF">D6C91_01186</name>
</gene>
<dbReference type="Pfam" id="PF00067">
    <property type="entry name" value="p450"/>
    <property type="match status" value="1"/>
</dbReference>
<keyword evidence="4" id="KW-0418">Kinase</keyword>
<feature type="domain" description="Histidine kinase" evidence="9">
    <location>
        <begin position="1050"/>
        <end position="1328"/>
    </location>
</feature>
<keyword evidence="1 6" id="KW-0597">Phosphoprotein</keyword>
<dbReference type="SUPFAM" id="SSF55781">
    <property type="entry name" value="GAF domain-like"/>
    <property type="match status" value="1"/>
</dbReference>
<feature type="region of interest" description="Disordered" evidence="7">
    <location>
        <begin position="824"/>
        <end position="877"/>
    </location>
</feature>
<dbReference type="InterPro" id="IPR017972">
    <property type="entry name" value="Cyt_P450_CS"/>
</dbReference>
<dbReference type="Gene3D" id="1.10.630.10">
    <property type="entry name" value="Cytochrome P450"/>
    <property type="match status" value="1"/>
</dbReference>
<dbReference type="PANTHER" id="PTHR43719:SF11">
    <property type="entry name" value="HISTIDINE KINASE_RESPONSE REGULATOR, PUTATIVE-RELATED"/>
    <property type="match status" value="1"/>
</dbReference>
<dbReference type="SMART" id="SM00448">
    <property type="entry name" value="REC"/>
    <property type="match status" value="1"/>
</dbReference>
<dbReference type="Pfam" id="PF01590">
    <property type="entry name" value="GAF"/>
    <property type="match status" value="1"/>
</dbReference>
<dbReference type="FunFam" id="1.10.287.130:FF:000023">
    <property type="entry name" value="Sensor histidine kinase/response regulator, putative"/>
    <property type="match status" value="1"/>
</dbReference>
<evidence type="ECO:0000256" key="4">
    <source>
        <dbReference type="ARBA" id="ARBA00022777"/>
    </source>
</evidence>
<dbReference type="Gene3D" id="3.30.450.40">
    <property type="match status" value="1"/>
</dbReference>
<dbReference type="CDD" id="cd17546">
    <property type="entry name" value="REC_hyHK_CKI1_RcsC-like"/>
    <property type="match status" value="1"/>
</dbReference>
<dbReference type="InterPro" id="IPR036097">
    <property type="entry name" value="HisK_dim/P_sf"/>
</dbReference>
<dbReference type="Gene3D" id="1.10.287.130">
    <property type="match status" value="1"/>
</dbReference>
<feature type="region of interest" description="Disordered" evidence="7">
    <location>
        <begin position="1703"/>
        <end position="1741"/>
    </location>
</feature>
<sequence>MALTALFSETNKWSLVLYSFIIYVLISLLRYSVNPLKSVPGPFFARFTRLWELHAVRRGGFEKTHIALHEQHGPIVRLAPNRYSISDAKEADQIYRHGSKFVKADFYHAFGNPNPVDADTFSERDNERHAFKRRKIASLYSMSTLVSYEQFVDRCNTVLCEKMCDFADAGTAFEVPAWMQFYAFDVIGEISVGRSFGFMEKGYDFNGILQAIHASMTYGSRVGLLPEFHPFFAWMARTTKQPIPFDTVQDFIDGSVEIRKQGGFPTDREDFLTKLLSLRKSEKINDLDVATSLGANIAAGSDTTAISLSTVIYHMAKNPAKAGKLRQEIREHEESKTISDPVTFKEAQDMPYLQAVIKEALRIHPVTGQILSRLVPSGGATICGRYFPEGTEVGTSPWLTHFDEDIFGANTHSFIPERWLEDKDRASVMNQHMLAFGAGARTCLGKNISMLEMTKVIPQLYRKFDFELVKVDKDWKLDMAKQQHREERALTLQEREMHRYYQPWLDAQGSSVNVADHVQDLAQVDDFAINTLSDKGFRALSSRDKTLTAFAQLAALRLNVRRAMVSLLDSSHQYILAEATRTLSLVDDTRHAQHDELWLGNAVVARDDAVCQCAFTRQYTVNDDNGHPVTATAAVMPDCRLDKDYKDKPYVVQEPGVRFYAGVPIRSRSGHNIGVYAVSHDAPREPLTYDELRFMQDIAVAVMDHLEWARDRVDRYKGERIVRGMADFIEGAPAMRPTKKEDISTSSLVSPDAVIDPPSRTKKDSPKQSQPKRTDSTKSATRPGLNSRAQSYFKPNAAKPDSMSRLFDRASRILRESTLAEGVVFFGPTGNSPAKPNLRSAMAARNKSSSTDDESPKHLSASDADVNDIENSTDSDATSQLRVARILGLSLTNKNDTSLFHNTALGVSTLENYFKLYPSGKSLHFSEAGSGLSSDDSSSESPLSANEESKSGPETAHSRIIGRKKRVRMSHSELLKHLPAVKSVIFLPLWDYVEEKIIAGCFLWTSSTGRMMNLDDDLSYLRAFGNTIMSEVTRMNALKDDRAKTTFIASMSHELRSPLHGILGSVEFLQDTATDAYQSGLITSIATCGKTLLDTLDHVLDHSKINQIGSKRMKKNARSSRLASATDSPSESLNISAEFDLGLVIEEVVEAVCAGHAFKKMHTGDLKSNDGPVITLSRHSSSGTLPTAEGGNLQAGEVAVLLDVSPRASWRVCTQPGALRRIIMNLLGNALKYTSKGWVAVSLRAQESSHPNKMDVIFRVVDSGKGMSEDFQKHRLFVPFSQEDTFQPGTGLGLSIVRQIVDSLGGSIDIKSKQNVGTEIDVRLSLPTAEPALDVPDEEITSISAKTRGLRLCLLDPNGEKQRDQNDHISRLDTTLSEVCWGWFEMEVTRASSLKDADADIFMYTEPPSVEYLLEHHGVNPKIGSNGARGKEVPLIIVCLNASEAISITANHIKTLSDLGRIVEVIPQPCGPRKLAKVLSHCVKRMEETFNKPMTADRQPQKLPHRSRLEDMGAASVLGLPSMTLPRLNSMEEKKESARTREYIRDVTSEVPPSTAVAFPDESRNANSARTLNEDPPADAAPHLLLVDDNHINLQLLVMFMKKHKFPYQEAMNGQEALDKYIEHSSGDPDKPPFDYILMDISMPIMDGFEATRRIREFEAKQSLSHKATIIALTGLASAEAQADAASSGVDIYMPKPVKFQKLRPLLERKKPGTDSGRSTPSIQDGAEAETKVKKSEKQSP</sequence>
<dbReference type="InterPro" id="IPR011006">
    <property type="entry name" value="CheY-like_superfamily"/>
</dbReference>
<feature type="compositionally biased region" description="Basic and acidic residues" evidence="7">
    <location>
        <begin position="1729"/>
        <end position="1741"/>
    </location>
</feature>
<dbReference type="FunFam" id="3.30.450.40:FF:000083">
    <property type="entry name" value="Sensor histidine kinase/response regulator, putative (AFU_orthologue AFUA_4G00660)"/>
    <property type="match status" value="1"/>
</dbReference>
<feature type="region of interest" description="Disordered" evidence="7">
    <location>
        <begin position="928"/>
        <end position="962"/>
    </location>
</feature>
<dbReference type="InterPro" id="IPR003661">
    <property type="entry name" value="HisK_dim/P_dom"/>
</dbReference>
<dbReference type="CDD" id="cd11060">
    <property type="entry name" value="CYP57A1-like"/>
    <property type="match status" value="1"/>
</dbReference>
<dbReference type="InterPro" id="IPR036890">
    <property type="entry name" value="HATPase_C_sf"/>
</dbReference>
<evidence type="ECO:0008006" key="13">
    <source>
        <dbReference type="Google" id="ProtNLM"/>
    </source>
</evidence>
<dbReference type="Pfam" id="PF02518">
    <property type="entry name" value="HATPase_c"/>
    <property type="match status" value="1"/>
</dbReference>
<dbReference type="GO" id="GO:0016705">
    <property type="term" value="F:oxidoreductase activity, acting on paired donors, with incorporation or reduction of molecular oxygen"/>
    <property type="evidence" value="ECO:0007669"/>
    <property type="project" value="InterPro"/>
</dbReference>
<dbReference type="FunFam" id="1.10.630.10:FF:000050">
    <property type="entry name" value="Cytochrome P450 monooxygenase"/>
    <property type="match status" value="1"/>
</dbReference>
<dbReference type="PANTHER" id="PTHR43719">
    <property type="entry name" value="TWO-COMPONENT HISTIDINE KINASE"/>
    <property type="match status" value="1"/>
</dbReference>
<dbReference type="PROSITE" id="PS50110">
    <property type="entry name" value="RESPONSE_REGULATORY"/>
    <property type="match status" value="1"/>
</dbReference>
<dbReference type="InterPro" id="IPR001128">
    <property type="entry name" value="Cyt_P450"/>
</dbReference>
<dbReference type="GO" id="GO:0005506">
    <property type="term" value="F:iron ion binding"/>
    <property type="evidence" value="ECO:0007669"/>
    <property type="project" value="InterPro"/>
</dbReference>
<dbReference type="SUPFAM" id="SSF48264">
    <property type="entry name" value="Cytochrome P450"/>
    <property type="match status" value="1"/>
</dbReference>
<dbReference type="PROSITE" id="PS50109">
    <property type="entry name" value="HIS_KIN"/>
    <property type="match status" value="1"/>
</dbReference>
<dbReference type="InterPro" id="IPR050956">
    <property type="entry name" value="2C_system_His_kinase"/>
</dbReference>
<dbReference type="InterPro" id="IPR003594">
    <property type="entry name" value="HATPase_dom"/>
</dbReference>
<feature type="region of interest" description="Disordered" evidence="7">
    <location>
        <begin position="736"/>
        <end position="801"/>
    </location>
</feature>
<organism evidence="11 12">
    <name type="scientific">Aureobasidium pullulans</name>
    <name type="common">Black yeast</name>
    <name type="synonym">Pullularia pullulans</name>
    <dbReference type="NCBI Taxonomy" id="5580"/>
    <lineage>
        <taxon>Eukaryota</taxon>
        <taxon>Fungi</taxon>
        <taxon>Dikarya</taxon>
        <taxon>Ascomycota</taxon>
        <taxon>Pezizomycotina</taxon>
        <taxon>Dothideomycetes</taxon>
        <taxon>Dothideomycetidae</taxon>
        <taxon>Dothideales</taxon>
        <taxon>Saccotheciaceae</taxon>
        <taxon>Aureobasidium</taxon>
    </lineage>
</organism>
<dbReference type="InterPro" id="IPR004358">
    <property type="entry name" value="Sig_transdc_His_kin-like_C"/>
</dbReference>
<dbReference type="InterPro" id="IPR001789">
    <property type="entry name" value="Sig_transdc_resp-reg_receiver"/>
</dbReference>
<dbReference type="CDD" id="cd00082">
    <property type="entry name" value="HisKA"/>
    <property type="match status" value="1"/>
</dbReference>
<evidence type="ECO:0000256" key="6">
    <source>
        <dbReference type="PROSITE-ProRule" id="PRU00169"/>
    </source>
</evidence>
<dbReference type="PROSITE" id="PS00086">
    <property type="entry name" value="CYTOCHROME_P450"/>
    <property type="match status" value="1"/>
</dbReference>
<name>A0A4S9TZZ2_AURPU</name>
<dbReference type="Proteomes" id="UP000308005">
    <property type="component" value="Unassembled WGS sequence"/>
</dbReference>
<dbReference type="SMART" id="SM00387">
    <property type="entry name" value="HATPase_c"/>
    <property type="match status" value="1"/>
</dbReference>
<keyword evidence="8" id="KW-0472">Membrane</keyword>
<dbReference type="GO" id="GO:0020037">
    <property type="term" value="F:heme binding"/>
    <property type="evidence" value="ECO:0007669"/>
    <property type="project" value="InterPro"/>
</dbReference>
<feature type="compositionally biased region" description="Basic and acidic residues" evidence="7">
    <location>
        <begin position="759"/>
        <end position="776"/>
    </location>
</feature>
<evidence type="ECO:0000313" key="12">
    <source>
        <dbReference type="Proteomes" id="UP000308005"/>
    </source>
</evidence>
<dbReference type="PRINTS" id="PR00344">
    <property type="entry name" value="BCTRLSENSOR"/>
</dbReference>
<dbReference type="SMART" id="SM00388">
    <property type="entry name" value="HisKA"/>
    <property type="match status" value="1"/>
</dbReference>
<dbReference type="SUPFAM" id="SSF55874">
    <property type="entry name" value="ATPase domain of HSP90 chaperone/DNA topoisomerase II/histidine kinase"/>
    <property type="match status" value="1"/>
</dbReference>
<dbReference type="EMBL" id="QZBM01000023">
    <property type="protein sequence ID" value="THZ30376.1"/>
    <property type="molecule type" value="Genomic_DNA"/>
</dbReference>
<dbReference type="Gene3D" id="3.40.50.2300">
    <property type="match status" value="1"/>
</dbReference>
<feature type="modified residue" description="4-aspartylphosphate" evidence="6">
    <location>
        <position position="1640"/>
    </location>
</feature>
<evidence type="ECO:0000256" key="3">
    <source>
        <dbReference type="ARBA" id="ARBA00022723"/>
    </source>
</evidence>
<evidence type="ECO:0000259" key="9">
    <source>
        <dbReference type="PROSITE" id="PS50109"/>
    </source>
</evidence>
<keyword evidence="8" id="KW-0812">Transmembrane</keyword>
<evidence type="ECO:0000259" key="10">
    <source>
        <dbReference type="PROSITE" id="PS50110"/>
    </source>
</evidence>
<keyword evidence="2" id="KW-0808">Transferase</keyword>
<feature type="domain" description="Response regulatory" evidence="10">
    <location>
        <begin position="1583"/>
        <end position="1711"/>
    </location>
</feature>
<evidence type="ECO:0000256" key="2">
    <source>
        <dbReference type="ARBA" id="ARBA00022679"/>
    </source>
</evidence>
<proteinExistence type="predicted"/>
<dbReference type="GO" id="GO:0004497">
    <property type="term" value="F:monooxygenase activity"/>
    <property type="evidence" value="ECO:0007669"/>
    <property type="project" value="InterPro"/>
</dbReference>
<feature type="transmembrane region" description="Helical" evidence="8">
    <location>
        <begin position="12"/>
        <end position="33"/>
    </location>
</feature>